<protein>
    <submittedName>
        <fullName evidence="2">Uncharacterized protein</fullName>
    </submittedName>
</protein>
<dbReference type="RefSeq" id="WP_090271244.1">
    <property type="nucleotide sequence ID" value="NZ_FOEP01000019.1"/>
</dbReference>
<evidence type="ECO:0000256" key="1">
    <source>
        <dbReference type="SAM" id="Phobius"/>
    </source>
</evidence>
<dbReference type="STRING" id="657014.SAMN04488092_11943"/>
<feature type="transmembrane region" description="Helical" evidence="1">
    <location>
        <begin position="20"/>
        <end position="43"/>
    </location>
</feature>
<dbReference type="Proteomes" id="UP000198634">
    <property type="component" value="Unassembled WGS sequence"/>
</dbReference>
<evidence type="ECO:0000313" key="3">
    <source>
        <dbReference type="Proteomes" id="UP000198634"/>
    </source>
</evidence>
<keyword evidence="1" id="KW-0812">Transmembrane</keyword>
<keyword evidence="1" id="KW-1133">Transmembrane helix</keyword>
<dbReference type="OrthoDB" id="7871801at2"/>
<gene>
    <name evidence="2" type="ORF">SAMN04488092_11943</name>
</gene>
<reference evidence="2 3" key="1">
    <citation type="submission" date="2016-10" db="EMBL/GenBank/DDBJ databases">
        <authorList>
            <person name="de Groot N.N."/>
        </authorList>
    </citation>
    <scope>NUCLEOTIDE SEQUENCE [LARGE SCALE GENOMIC DNA]</scope>
    <source>
        <strain evidence="2 3">DSM 22007</strain>
    </source>
</reference>
<keyword evidence="3" id="KW-1185">Reference proteome</keyword>
<dbReference type="EMBL" id="FOEP01000019">
    <property type="protein sequence ID" value="SER00313.1"/>
    <property type="molecule type" value="Genomic_DNA"/>
</dbReference>
<organism evidence="2 3">
    <name type="scientific">Thalassovita taeanensis</name>
    <dbReference type="NCBI Taxonomy" id="657014"/>
    <lineage>
        <taxon>Bacteria</taxon>
        <taxon>Pseudomonadati</taxon>
        <taxon>Pseudomonadota</taxon>
        <taxon>Alphaproteobacteria</taxon>
        <taxon>Rhodobacterales</taxon>
        <taxon>Roseobacteraceae</taxon>
        <taxon>Thalassovita</taxon>
    </lineage>
</organism>
<sequence>MSKKRPTLFLERRSYRLRRVMDAARMLPVIGAMLWGVPLLWAAPGGDHGVSTSRAMLYVFGVWIVLSAVALFLSLWLNEGAEGDPAEGP</sequence>
<evidence type="ECO:0000313" key="2">
    <source>
        <dbReference type="EMBL" id="SER00313.1"/>
    </source>
</evidence>
<feature type="transmembrane region" description="Helical" evidence="1">
    <location>
        <begin position="55"/>
        <end position="77"/>
    </location>
</feature>
<dbReference type="AlphaFoldDB" id="A0A1H9KN86"/>
<name>A0A1H9KN86_9RHOB</name>
<accession>A0A1H9KN86</accession>
<proteinExistence type="predicted"/>
<keyword evidence="1" id="KW-0472">Membrane</keyword>